<reference evidence="2 3" key="2">
    <citation type="journal article" date="2017" name="Front. Plant Sci.">
        <title>Gene Classification and Mining of Molecular Markers Useful in Red Clover (Trifolium pratense) Breeding.</title>
        <authorList>
            <person name="Istvanek J."/>
            <person name="Dluhosova J."/>
            <person name="Dluhos P."/>
            <person name="Patkova L."/>
            <person name="Nedelnik J."/>
            <person name="Repkova J."/>
        </authorList>
    </citation>
    <scope>NUCLEOTIDE SEQUENCE [LARGE SCALE GENOMIC DNA]</scope>
    <source>
        <strain evidence="3">cv. Tatra</strain>
        <tissue evidence="2">Young leaves</tissue>
    </source>
</reference>
<gene>
    <name evidence="2" type="ORF">L195_g064495</name>
</gene>
<evidence type="ECO:0000256" key="1">
    <source>
        <dbReference type="SAM" id="MobiDB-lite"/>
    </source>
</evidence>
<dbReference type="SUPFAM" id="SSF57756">
    <property type="entry name" value="Retrovirus zinc finger-like domains"/>
    <property type="match status" value="1"/>
</dbReference>
<dbReference type="EMBL" id="ASHM01252476">
    <property type="protein sequence ID" value="PNX69574.1"/>
    <property type="molecule type" value="Genomic_DNA"/>
</dbReference>
<dbReference type="AlphaFoldDB" id="A0A2K3KTH3"/>
<protein>
    <submittedName>
        <fullName evidence="2">Uncharacterized protein</fullName>
    </submittedName>
</protein>
<evidence type="ECO:0000313" key="3">
    <source>
        <dbReference type="Proteomes" id="UP000236291"/>
    </source>
</evidence>
<dbReference type="Proteomes" id="UP000236291">
    <property type="component" value="Unassembled WGS sequence"/>
</dbReference>
<comment type="caution">
    <text evidence="2">The sequence shown here is derived from an EMBL/GenBank/DDBJ whole genome shotgun (WGS) entry which is preliminary data.</text>
</comment>
<sequence length="47" mass="5229">SRRIVCQYCEKPGHSAKVCYKLRGYPPGRNQTPTAHNTRAMPPGVSD</sequence>
<evidence type="ECO:0000313" key="2">
    <source>
        <dbReference type="EMBL" id="PNX69574.1"/>
    </source>
</evidence>
<accession>A0A2K3KTH3</accession>
<feature type="non-terminal residue" evidence="2">
    <location>
        <position position="1"/>
    </location>
</feature>
<dbReference type="InterPro" id="IPR036875">
    <property type="entry name" value="Znf_CCHC_sf"/>
</dbReference>
<dbReference type="GO" id="GO:0008270">
    <property type="term" value="F:zinc ion binding"/>
    <property type="evidence" value="ECO:0007669"/>
    <property type="project" value="InterPro"/>
</dbReference>
<reference evidence="2 3" key="1">
    <citation type="journal article" date="2014" name="Am. J. Bot.">
        <title>Genome assembly and annotation for red clover (Trifolium pratense; Fabaceae).</title>
        <authorList>
            <person name="Istvanek J."/>
            <person name="Jaros M."/>
            <person name="Krenek A."/>
            <person name="Repkova J."/>
        </authorList>
    </citation>
    <scope>NUCLEOTIDE SEQUENCE [LARGE SCALE GENOMIC DNA]</scope>
    <source>
        <strain evidence="3">cv. Tatra</strain>
        <tissue evidence="2">Young leaves</tissue>
    </source>
</reference>
<name>A0A2K3KTH3_TRIPR</name>
<feature type="region of interest" description="Disordered" evidence="1">
    <location>
        <begin position="25"/>
        <end position="47"/>
    </location>
</feature>
<organism evidence="2 3">
    <name type="scientific">Trifolium pratense</name>
    <name type="common">Red clover</name>
    <dbReference type="NCBI Taxonomy" id="57577"/>
    <lineage>
        <taxon>Eukaryota</taxon>
        <taxon>Viridiplantae</taxon>
        <taxon>Streptophyta</taxon>
        <taxon>Embryophyta</taxon>
        <taxon>Tracheophyta</taxon>
        <taxon>Spermatophyta</taxon>
        <taxon>Magnoliopsida</taxon>
        <taxon>eudicotyledons</taxon>
        <taxon>Gunneridae</taxon>
        <taxon>Pentapetalae</taxon>
        <taxon>rosids</taxon>
        <taxon>fabids</taxon>
        <taxon>Fabales</taxon>
        <taxon>Fabaceae</taxon>
        <taxon>Papilionoideae</taxon>
        <taxon>50 kb inversion clade</taxon>
        <taxon>NPAAA clade</taxon>
        <taxon>Hologalegina</taxon>
        <taxon>IRL clade</taxon>
        <taxon>Trifolieae</taxon>
        <taxon>Trifolium</taxon>
    </lineage>
</organism>
<dbReference type="GO" id="GO:0003676">
    <property type="term" value="F:nucleic acid binding"/>
    <property type="evidence" value="ECO:0007669"/>
    <property type="project" value="InterPro"/>
</dbReference>
<proteinExistence type="predicted"/>